<reference evidence="3 4" key="1">
    <citation type="journal article" date="2024" name="Nat. Commun.">
        <title>Phylogenomics reveals the evolutionary origins of lichenization in chlorophyte algae.</title>
        <authorList>
            <person name="Puginier C."/>
            <person name="Libourel C."/>
            <person name="Otte J."/>
            <person name="Skaloud P."/>
            <person name="Haon M."/>
            <person name="Grisel S."/>
            <person name="Petersen M."/>
            <person name="Berrin J.G."/>
            <person name="Delaux P.M."/>
            <person name="Dal Grande F."/>
            <person name="Keller J."/>
        </authorList>
    </citation>
    <scope>NUCLEOTIDE SEQUENCE [LARGE SCALE GENOMIC DNA]</scope>
    <source>
        <strain evidence="3 4">SAG 216-7</strain>
    </source>
</reference>
<feature type="compositionally biased region" description="Basic and acidic residues" evidence="2">
    <location>
        <begin position="102"/>
        <end position="111"/>
    </location>
</feature>
<dbReference type="InterPro" id="IPR019734">
    <property type="entry name" value="TPR_rpt"/>
</dbReference>
<evidence type="ECO:0000313" key="3">
    <source>
        <dbReference type="EMBL" id="KAK9918610.1"/>
    </source>
</evidence>
<feature type="repeat" description="TPR" evidence="1">
    <location>
        <begin position="23"/>
        <end position="56"/>
    </location>
</feature>
<feature type="compositionally biased region" description="Acidic residues" evidence="2">
    <location>
        <begin position="69"/>
        <end position="79"/>
    </location>
</feature>
<proteinExistence type="predicted"/>
<name>A0ABR2Z4N6_9CHLO</name>
<feature type="region of interest" description="Disordered" evidence="2">
    <location>
        <begin position="53"/>
        <end position="137"/>
    </location>
</feature>
<evidence type="ECO:0008006" key="5">
    <source>
        <dbReference type="Google" id="ProtNLM"/>
    </source>
</evidence>
<dbReference type="PANTHER" id="PTHR21678">
    <property type="entry name" value="GROWTH INHIBITION AND DIFFERENTIATION RELATED PROTEIN 88"/>
    <property type="match status" value="1"/>
</dbReference>
<keyword evidence="1" id="KW-0802">TPR repeat</keyword>
<dbReference type="InterPro" id="IPR039884">
    <property type="entry name" value="R3HC1/R3HCL"/>
</dbReference>
<keyword evidence="4" id="KW-1185">Reference proteome</keyword>
<evidence type="ECO:0000313" key="4">
    <source>
        <dbReference type="Proteomes" id="UP001491310"/>
    </source>
</evidence>
<evidence type="ECO:0000256" key="1">
    <source>
        <dbReference type="PROSITE-ProRule" id="PRU00339"/>
    </source>
</evidence>
<evidence type="ECO:0000256" key="2">
    <source>
        <dbReference type="SAM" id="MobiDB-lite"/>
    </source>
</evidence>
<gene>
    <name evidence="3" type="ORF">WJX75_005332</name>
</gene>
<feature type="region of interest" description="Disordered" evidence="2">
    <location>
        <begin position="248"/>
        <end position="284"/>
    </location>
</feature>
<protein>
    <recommendedName>
        <fullName evidence="5">Coiled-coil domain-containing protein R3HCC1L</fullName>
    </recommendedName>
</protein>
<dbReference type="PROSITE" id="PS50005">
    <property type="entry name" value="TPR"/>
    <property type="match status" value="1"/>
</dbReference>
<comment type="caution">
    <text evidence="3">The sequence shown here is derived from an EMBL/GenBank/DDBJ whole genome shotgun (WGS) entry which is preliminary data.</text>
</comment>
<organism evidence="3 4">
    <name type="scientific">Coccomyxa subellipsoidea</name>
    <dbReference type="NCBI Taxonomy" id="248742"/>
    <lineage>
        <taxon>Eukaryota</taxon>
        <taxon>Viridiplantae</taxon>
        <taxon>Chlorophyta</taxon>
        <taxon>core chlorophytes</taxon>
        <taxon>Trebouxiophyceae</taxon>
        <taxon>Trebouxiophyceae incertae sedis</taxon>
        <taxon>Coccomyxaceae</taxon>
        <taxon>Coccomyxa</taxon>
    </lineage>
</organism>
<dbReference type="PANTHER" id="PTHR21678:SF0">
    <property type="entry name" value="C3H1-TYPE DOMAIN-CONTAINING PROTEIN"/>
    <property type="match status" value="1"/>
</dbReference>
<dbReference type="Proteomes" id="UP001491310">
    <property type="component" value="Unassembled WGS sequence"/>
</dbReference>
<feature type="compositionally biased region" description="Basic and acidic residues" evidence="2">
    <location>
        <begin position="250"/>
        <end position="277"/>
    </location>
</feature>
<dbReference type="EMBL" id="JALJOT010000001">
    <property type="protein sequence ID" value="KAK9918610.1"/>
    <property type="molecule type" value="Genomic_DNA"/>
</dbReference>
<accession>A0ABR2Z4N6</accession>
<sequence>MISFDEGELEKRLKEVHDSADQAALLSDLGNLHLAEGRVQEGEECFRRAVAVQREGNGAATVPEATGGSDDEDDWETEWEQNLGQITPPQPVQDGVTGAEQRTAKPRRESLAQRSQGVAPRRRADSPCSSEQGDIGVPFDGRHILELHGLRSADTATHLEAFLADISNGPIDPVVRWVNEKTSLAVFSNPAAAQAALQASDGSYNMRPFSEACEASKGMPASQLQPPRPRPKTSAVVARRLIGMALNAPKVRDKAAEQELRQQRDNHKELRRERQKQVDASWDS</sequence>